<accession>A0A9D2D5H6</accession>
<dbReference type="Proteomes" id="UP000824025">
    <property type="component" value="Unassembled WGS sequence"/>
</dbReference>
<feature type="transmembrane region" description="Helical" evidence="5">
    <location>
        <begin position="421"/>
        <end position="437"/>
    </location>
</feature>
<feature type="transmembrane region" description="Helical" evidence="5">
    <location>
        <begin position="303"/>
        <end position="323"/>
    </location>
</feature>
<dbReference type="GO" id="GO:0016874">
    <property type="term" value="F:ligase activity"/>
    <property type="evidence" value="ECO:0007669"/>
    <property type="project" value="UniProtKB-KW"/>
</dbReference>
<reference evidence="7" key="1">
    <citation type="journal article" date="2021" name="PeerJ">
        <title>Extensive microbial diversity within the chicken gut microbiome revealed by metagenomics and culture.</title>
        <authorList>
            <person name="Gilroy R."/>
            <person name="Ravi A."/>
            <person name="Getino M."/>
            <person name="Pursley I."/>
            <person name="Horton D.L."/>
            <person name="Alikhan N.F."/>
            <person name="Baker D."/>
            <person name="Gharbi K."/>
            <person name="Hall N."/>
            <person name="Watson M."/>
            <person name="Adriaenssens E.M."/>
            <person name="Foster-Nyarko E."/>
            <person name="Jarju S."/>
            <person name="Secka A."/>
            <person name="Antonio M."/>
            <person name="Oren A."/>
            <person name="Chaudhuri R.R."/>
            <person name="La Ragione R."/>
            <person name="Hildebrand F."/>
            <person name="Pallen M.J."/>
        </authorList>
    </citation>
    <scope>NUCLEOTIDE SEQUENCE</scope>
    <source>
        <strain evidence="7">CHK192-19661</strain>
    </source>
</reference>
<dbReference type="PANTHER" id="PTHR37422">
    <property type="entry name" value="TEICHURONIC ACID BIOSYNTHESIS PROTEIN TUAE"/>
    <property type="match status" value="1"/>
</dbReference>
<feature type="transmembrane region" description="Helical" evidence="5">
    <location>
        <begin position="190"/>
        <end position="212"/>
    </location>
</feature>
<name>A0A9D2D5H6_9FIRM</name>
<evidence type="ECO:0000313" key="8">
    <source>
        <dbReference type="Proteomes" id="UP000824025"/>
    </source>
</evidence>
<dbReference type="Pfam" id="PF04932">
    <property type="entry name" value="Wzy_C"/>
    <property type="match status" value="1"/>
</dbReference>
<dbReference type="EMBL" id="DXCF01000003">
    <property type="protein sequence ID" value="HIZ08992.1"/>
    <property type="molecule type" value="Genomic_DNA"/>
</dbReference>
<feature type="transmembrane region" description="Helical" evidence="5">
    <location>
        <begin position="256"/>
        <end position="273"/>
    </location>
</feature>
<comment type="caution">
    <text evidence="7">The sequence shown here is derived from an EMBL/GenBank/DDBJ whole genome shotgun (WGS) entry which is preliminary data.</text>
</comment>
<feature type="transmembrane region" description="Helical" evidence="5">
    <location>
        <begin position="29"/>
        <end position="61"/>
    </location>
</feature>
<dbReference type="PANTHER" id="PTHR37422:SF23">
    <property type="entry name" value="TEICHURONIC ACID BIOSYNTHESIS PROTEIN TUAE"/>
    <property type="match status" value="1"/>
</dbReference>
<keyword evidence="4 5" id="KW-0472">Membrane</keyword>
<feature type="transmembrane region" description="Helical" evidence="5">
    <location>
        <begin position="136"/>
        <end position="154"/>
    </location>
</feature>
<evidence type="ECO:0000256" key="1">
    <source>
        <dbReference type="ARBA" id="ARBA00004141"/>
    </source>
</evidence>
<evidence type="ECO:0000259" key="6">
    <source>
        <dbReference type="Pfam" id="PF04932"/>
    </source>
</evidence>
<keyword evidence="7" id="KW-0436">Ligase</keyword>
<feature type="transmembrane region" description="Helical" evidence="5">
    <location>
        <begin position="389"/>
        <end position="409"/>
    </location>
</feature>
<feature type="transmembrane region" description="Helical" evidence="5">
    <location>
        <begin position="96"/>
        <end position="116"/>
    </location>
</feature>
<protein>
    <submittedName>
        <fullName evidence="7">O-antigen ligase family protein</fullName>
    </submittedName>
</protein>
<evidence type="ECO:0000256" key="3">
    <source>
        <dbReference type="ARBA" id="ARBA00022989"/>
    </source>
</evidence>
<feature type="transmembrane region" description="Helical" evidence="5">
    <location>
        <begin position="224"/>
        <end position="244"/>
    </location>
</feature>
<comment type="subcellular location">
    <subcellularLocation>
        <location evidence="1">Membrane</location>
        <topology evidence="1">Multi-pass membrane protein</topology>
    </subcellularLocation>
</comment>
<evidence type="ECO:0000256" key="4">
    <source>
        <dbReference type="ARBA" id="ARBA00023136"/>
    </source>
</evidence>
<feature type="transmembrane region" description="Helical" evidence="5">
    <location>
        <begin position="279"/>
        <end position="296"/>
    </location>
</feature>
<dbReference type="InterPro" id="IPR051533">
    <property type="entry name" value="WaaL-like"/>
</dbReference>
<keyword evidence="3 5" id="KW-1133">Transmembrane helix</keyword>
<evidence type="ECO:0000313" key="7">
    <source>
        <dbReference type="EMBL" id="HIZ08992.1"/>
    </source>
</evidence>
<sequence>MLEQKTAALREKKALKALTDFFDGNIFPLAYACLTLICSFVGFELIFFAVTAAVIVFTTLFCRDTKSLFVPLVLFIYGVSQRHTPQPPYDSDYLYSPSFLIAAGCLLGIVLAAMLFRLIAYKGTGNVFRTRTKARWGLFALGAVLILNGIFYEGYTFRNLLGGIALAFSFVWFYIYFYNTLEWKEDTVNYVARLLVLASGVILIQLAKIYIFDGAVADGSINKGALVLGWGMSNNIGGMLAMFMPASFWLAYKSRFGPAFYVFGFVIFAGVFLTLSRTSVLVAAVALLACMILLSIKGRYVRFVRIFNAALLVVLAVCAAVFAEELAQVFRHYLERGFDDSGRYDIWKHGVENFLRAPFFGVGFYTPIAPDWSYNIENWLFPDMYHNTYVQMLACCGIFGVLAYTFHIVQGFILVFRRPTAERIFFFLVIAVLSGMSMADNHLFHVFPALVYSALIALCEKDSEATPGRQKAELPDSEDI</sequence>
<feature type="transmembrane region" description="Helical" evidence="5">
    <location>
        <begin position="160"/>
        <end position="178"/>
    </location>
</feature>
<evidence type="ECO:0000256" key="2">
    <source>
        <dbReference type="ARBA" id="ARBA00022692"/>
    </source>
</evidence>
<dbReference type="InterPro" id="IPR007016">
    <property type="entry name" value="O-antigen_ligase-rel_domated"/>
</dbReference>
<organism evidence="7 8">
    <name type="scientific">Candidatus Borkfalkia avicola</name>
    <dbReference type="NCBI Taxonomy" id="2838503"/>
    <lineage>
        <taxon>Bacteria</taxon>
        <taxon>Bacillati</taxon>
        <taxon>Bacillota</taxon>
        <taxon>Clostridia</taxon>
        <taxon>Christensenellales</taxon>
        <taxon>Christensenellaceae</taxon>
        <taxon>Candidatus Borkfalkia</taxon>
    </lineage>
</organism>
<keyword evidence="2 5" id="KW-0812">Transmembrane</keyword>
<evidence type="ECO:0000256" key="5">
    <source>
        <dbReference type="SAM" id="Phobius"/>
    </source>
</evidence>
<dbReference type="AlphaFoldDB" id="A0A9D2D5H6"/>
<feature type="domain" description="O-antigen ligase-related" evidence="6">
    <location>
        <begin position="265"/>
        <end position="404"/>
    </location>
</feature>
<gene>
    <name evidence="7" type="ORF">H9726_00760</name>
</gene>
<reference evidence="7" key="2">
    <citation type="submission" date="2021-04" db="EMBL/GenBank/DDBJ databases">
        <authorList>
            <person name="Gilroy R."/>
        </authorList>
    </citation>
    <scope>NUCLEOTIDE SEQUENCE</scope>
    <source>
        <strain evidence="7">CHK192-19661</strain>
    </source>
</reference>
<proteinExistence type="predicted"/>
<dbReference type="GO" id="GO:0016020">
    <property type="term" value="C:membrane"/>
    <property type="evidence" value="ECO:0007669"/>
    <property type="project" value="UniProtKB-SubCell"/>
</dbReference>